<gene>
    <name evidence="1" type="ORF">NOSIN_11115</name>
</gene>
<protein>
    <submittedName>
        <fullName evidence="1">Uncharacterized protein</fullName>
    </submittedName>
</protein>
<dbReference type="EMBL" id="MCOK01000001">
    <property type="protein sequence ID" value="OOC54286.1"/>
    <property type="molecule type" value="Genomic_DNA"/>
</dbReference>
<reference evidence="2" key="1">
    <citation type="submission" date="2016-08" db="EMBL/GenBank/DDBJ databases">
        <authorList>
            <person name="Tokovenko B."/>
            <person name="Kalinowski J."/>
        </authorList>
    </citation>
    <scope>NUCLEOTIDE SEQUENCE [LARGE SCALE GENOMIC DNA]</scope>
    <source>
        <strain evidence="2">UTMC102</strain>
    </source>
</reference>
<sequence length="101" mass="11385">MPAGWPAFSEITWTWAVATPQQLCLRPLPFNEIYATSFRYMVGLGQPRSLDDVIDMLSSPVLPVEGVHYQIEALNLVFGRQKVVLDAIALLLSGWKPRPWC</sequence>
<dbReference type="Proteomes" id="UP000189004">
    <property type="component" value="Unassembled WGS sequence"/>
</dbReference>
<keyword evidence="2" id="KW-1185">Reference proteome</keyword>
<accession>A0A1V3C1A7</accession>
<comment type="caution">
    <text evidence="1">The sequence shown here is derived from an EMBL/GenBank/DDBJ whole genome shotgun (WGS) entry which is preliminary data.</text>
</comment>
<evidence type="ECO:0000313" key="1">
    <source>
        <dbReference type="EMBL" id="OOC54286.1"/>
    </source>
</evidence>
<evidence type="ECO:0000313" key="2">
    <source>
        <dbReference type="Proteomes" id="UP000189004"/>
    </source>
</evidence>
<organism evidence="1 2">
    <name type="scientific">Nocardiopsis sinuspersici</name>
    <dbReference type="NCBI Taxonomy" id="501010"/>
    <lineage>
        <taxon>Bacteria</taxon>
        <taxon>Bacillati</taxon>
        <taxon>Actinomycetota</taxon>
        <taxon>Actinomycetes</taxon>
        <taxon>Streptosporangiales</taxon>
        <taxon>Nocardiopsidaceae</taxon>
        <taxon>Nocardiopsis</taxon>
    </lineage>
</organism>
<name>A0A1V3C1A7_9ACTN</name>
<dbReference type="STRING" id="501010.NOSIN_11115"/>
<proteinExistence type="predicted"/>
<dbReference type="AlphaFoldDB" id="A0A1V3C1A7"/>